<evidence type="ECO:0000256" key="4">
    <source>
        <dbReference type="ARBA" id="ARBA00023136"/>
    </source>
</evidence>
<dbReference type="OMA" id="NWFENIW"/>
<dbReference type="GO" id="GO:0005737">
    <property type="term" value="C:cytoplasm"/>
    <property type="evidence" value="ECO:0007669"/>
    <property type="project" value="TreeGrafter"/>
</dbReference>
<protein>
    <recommendedName>
        <fullName evidence="6">SUN domain-containing protein</fullName>
    </recommendedName>
</protein>
<dbReference type="Pfam" id="PF07738">
    <property type="entry name" value="Sad1_UNC"/>
    <property type="match status" value="1"/>
</dbReference>
<dbReference type="GO" id="GO:0016020">
    <property type="term" value="C:membrane"/>
    <property type="evidence" value="ECO:0007669"/>
    <property type="project" value="InterPro"/>
</dbReference>
<organism evidence="7 8">
    <name type="scientific">Paramecium octaurelia</name>
    <dbReference type="NCBI Taxonomy" id="43137"/>
    <lineage>
        <taxon>Eukaryota</taxon>
        <taxon>Sar</taxon>
        <taxon>Alveolata</taxon>
        <taxon>Ciliophora</taxon>
        <taxon>Intramacronucleata</taxon>
        <taxon>Oligohymenophorea</taxon>
        <taxon>Peniculida</taxon>
        <taxon>Parameciidae</taxon>
        <taxon>Paramecium</taxon>
    </lineage>
</organism>
<feature type="transmembrane region" description="Helical" evidence="5">
    <location>
        <begin position="350"/>
        <end position="374"/>
    </location>
</feature>
<evidence type="ECO:0000313" key="7">
    <source>
        <dbReference type="EMBL" id="CAD8200992.1"/>
    </source>
</evidence>
<evidence type="ECO:0000256" key="2">
    <source>
        <dbReference type="ARBA" id="ARBA00022692"/>
    </source>
</evidence>
<keyword evidence="3 5" id="KW-1133">Transmembrane helix</keyword>
<proteinExistence type="predicted"/>
<dbReference type="EMBL" id="CAJJDP010000123">
    <property type="protein sequence ID" value="CAD8200992.1"/>
    <property type="molecule type" value="Genomic_DNA"/>
</dbReference>
<reference evidence="7" key="1">
    <citation type="submission" date="2021-01" db="EMBL/GenBank/DDBJ databases">
        <authorList>
            <consortium name="Genoscope - CEA"/>
            <person name="William W."/>
        </authorList>
    </citation>
    <scope>NUCLEOTIDE SEQUENCE</scope>
</reference>
<keyword evidence="2 5" id="KW-0812">Transmembrane</keyword>
<keyword evidence="8" id="KW-1185">Reference proteome</keyword>
<name>A0A8S1XKF5_PAROT</name>
<dbReference type="OrthoDB" id="266334at2759"/>
<dbReference type="GO" id="GO:0012505">
    <property type="term" value="C:endomembrane system"/>
    <property type="evidence" value="ECO:0007669"/>
    <property type="project" value="UniProtKB-SubCell"/>
</dbReference>
<evidence type="ECO:0000256" key="3">
    <source>
        <dbReference type="ARBA" id="ARBA00022989"/>
    </source>
</evidence>
<gene>
    <name evidence="7" type="ORF">POCTA_138.1.T1230089</name>
</gene>
<dbReference type="GO" id="GO:0034975">
    <property type="term" value="P:protein folding in endoplasmic reticulum"/>
    <property type="evidence" value="ECO:0007669"/>
    <property type="project" value="TreeGrafter"/>
</dbReference>
<dbReference type="PROSITE" id="PS51469">
    <property type="entry name" value="SUN"/>
    <property type="match status" value="1"/>
</dbReference>
<keyword evidence="4 5" id="KW-0472">Membrane</keyword>
<comment type="subcellular location">
    <subcellularLocation>
        <location evidence="1">Endomembrane system</location>
    </subcellularLocation>
</comment>
<accession>A0A8S1XKF5</accession>
<dbReference type="AlphaFoldDB" id="A0A8S1XKF5"/>
<evidence type="ECO:0000313" key="8">
    <source>
        <dbReference type="Proteomes" id="UP000683925"/>
    </source>
</evidence>
<evidence type="ECO:0000256" key="1">
    <source>
        <dbReference type="ARBA" id="ARBA00004308"/>
    </source>
</evidence>
<dbReference type="PANTHER" id="PTHR12953">
    <property type="entry name" value="MEMBRANE PROTEIN CH1 RELATED"/>
    <property type="match status" value="1"/>
</dbReference>
<dbReference type="InterPro" id="IPR012919">
    <property type="entry name" value="SUN_dom"/>
</dbReference>
<dbReference type="InterPro" id="IPR045120">
    <property type="entry name" value="Suco/Slp1-like"/>
</dbReference>
<comment type="caution">
    <text evidence="7">The sequence shown here is derived from an EMBL/GenBank/DDBJ whole genome shotgun (WGS) entry which is preliminary data.</text>
</comment>
<feature type="domain" description="SUN" evidence="6">
    <location>
        <begin position="50"/>
        <end position="208"/>
    </location>
</feature>
<dbReference type="PANTHER" id="PTHR12953:SF0">
    <property type="entry name" value="SUN DOMAIN-CONTAINING OSSIFICATION FACTOR"/>
    <property type="match status" value="1"/>
</dbReference>
<evidence type="ECO:0000256" key="5">
    <source>
        <dbReference type="SAM" id="Phobius"/>
    </source>
</evidence>
<dbReference type="Proteomes" id="UP000683925">
    <property type="component" value="Unassembled WGS sequence"/>
</dbReference>
<evidence type="ECO:0000259" key="6">
    <source>
        <dbReference type="PROSITE" id="PS51469"/>
    </source>
</evidence>
<sequence>MQTYHTIKSLINHQDKLSDQLSFYDQFLLMTIQSIQLNWINTITNIDNWFENIWSTSQTKITQKNLPSAQNFASQFGGAIILTKSSALKQVDNVLVDSVEVYMITECNQKNVFFVVCLKEEISLEAITFINKELYSSSIKNFQVYGSVVYPTKEWELLGNFFAEDTNEWQIFNLDQRFLRYLKILIVDFHNAEFHCTLTQIRVFGKTVIGDLIDSHKRDKVIKPETKTINLTQEQQEIKLNEVSEEEDRSKNDTCSVVDYFYSNQLSKRIENQYINVLPYETRQSLFKVTAQNILILSHNVELFKNEINQIKHQDIQYQNEQDQIKVFQQQLITSIQEQKLINEKLENELYFINLKLITMFIILIGITLILLFISFCNQNKQSTIEQQRVSFKAQSTIIKSQPELITSKLIENNANSSNTTKQIKSSNGKLKKSH</sequence>